<keyword evidence="6" id="KW-1185">Reference proteome</keyword>
<dbReference type="InterPro" id="IPR000551">
    <property type="entry name" value="MerR-type_HTH_dom"/>
</dbReference>
<dbReference type="Gene3D" id="1.10.1660.10">
    <property type="match status" value="1"/>
</dbReference>
<evidence type="ECO:0000313" key="6">
    <source>
        <dbReference type="Proteomes" id="UP000584824"/>
    </source>
</evidence>
<evidence type="ECO:0000259" key="4">
    <source>
        <dbReference type="PROSITE" id="PS50937"/>
    </source>
</evidence>
<dbReference type="Pfam" id="PF09278">
    <property type="entry name" value="MerR-DNA-bind"/>
    <property type="match status" value="1"/>
</dbReference>
<proteinExistence type="predicted"/>
<keyword evidence="2 5" id="KW-0238">DNA-binding</keyword>
<dbReference type="PROSITE" id="PS00552">
    <property type="entry name" value="HTH_MERR_1"/>
    <property type="match status" value="1"/>
</dbReference>
<gene>
    <name evidence="5" type="ORF">GGQ66_003485</name>
</gene>
<dbReference type="CDD" id="cd04785">
    <property type="entry name" value="HTH_CadR-PbrR-like"/>
    <property type="match status" value="1"/>
</dbReference>
<dbReference type="InterPro" id="IPR009061">
    <property type="entry name" value="DNA-bd_dom_put_sf"/>
</dbReference>
<keyword evidence="1" id="KW-0805">Transcription regulation</keyword>
<comment type="caution">
    <text evidence="5">The sequence shown here is derived from an EMBL/GenBank/DDBJ whole genome shotgun (WGS) entry which is preliminary data.</text>
</comment>
<name>A0A7W6P2Q7_9HYPH</name>
<keyword evidence="3" id="KW-0804">Transcription</keyword>
<reference evidence="5 6" key="1">
    <citation type="submission" date="2020-08" db="EMBL/GenBank/DDBJ databases">
        <title>Genomic Encyclopedia of Type Strains, Phase IV (KMG-IV): sequencing the most valuable type-strain genomes for metagenomic binning, comparative biology and taxonomic classification.</title>
        <authorList>
            <person name="Goeker M."/>
        </authorList>
    </citation>
    <scope>NUCLEOTIDE SEQUENCE [LARGE SCALE GENOMIC DNA]</scope>
    <source>
        <strain evidence="5 6">DSM 26385</strain>
    </source>
</reference>
<evidence type="ECO:0000256" key="2">
    <source>
        <dbReference type="ARBA" id="ARBA00023125"/>
    </source>
</evidence>
<feature type="domain" description="HTH merR-type" evidence="4">
    <location>
        <begin position="5"/>
        <end position="74"/>
    </location>
</feature>
<dbReference type="GO" id="GO:0003677">
    <property type="term" value="F:DNA binding"/>
    <property type="evidence" value="ECO:0007669"/>
    <property type="project" value="UniProtKB-KW"/>
</dbReference>
<sequence>MYGPMFSIGDLSRRTGVKVPTIRYYEQTGLMAAPDRSEGNQRRYEPADLERLGFIRHARDLGLSIEAIRELITLSAHPERPCADVDRIAAEHLADVRARIARLTRLEEELARMVSACDGHHPLGECKVIRSLTDHGLCHGEH</sequence>
<dbReference type="InterPro" id="IPR047057">
    <property type="entry name" value="MerR_fam"/>
</dbReference>
<protein>
    <submittedName>
        <fullName evidence="5">DNA-binding transcriptional MerR regulator</fullName>
    </submittedName>
</protein>
<dbReference type="GO" id="GO:0003700">
    <property type="term" value="F:DNA-binding transcription factor activity"/>
    <property type="evidence" value="ECO:0007669"/>
    <property type="project" value="InterPro"/>
</dbReference>
<evidence type="ECO:0000256" key="1">
    <source>
        <dbReference type="ARBA" id="ARBA00023015"/>
    </source>
</evidence>
<dbReference type="SMART" id="SM00422">
    <property type="entry name" value="HTH_MERR"/>
    <property type="match status" value="1"/>
</dbReference>
<dbReference type="Proteomes" id="UP000584824">
    <property type="component" value="Unassembled WGS sequence"/>
</dbReference>
<dbReference type="EMBL" id="JACIDU010000015">
    <property type="protein sequence ID" value="MBB4104903.1"/>
    <property type="molecule type" value="Genomic_DNA"/>
</dbReference>
<dbReference type="AlphaFoldDB" id="A0A7W6P2Q7"/>
<evidence type="ECO:0000256" key="3">
    <source>
        <dbReference type="ARBA" id="ARBA00023163"/>
    </source>
</evidence>
<accession>A0A7W6P2Q7</accession>
<evidence type="ECO:0000313" key="5">
    <source>
        <dbReference type="EMBL" id="MBB4104903.1"/>
    </source>
</evidence>
<dbReference type="PANTHER" id="PTHR30204">
    <property type="entry name" value="REDOX-CYCLING DRUG-SENSING TRANSCRIPTIONAL ACTIVATOR SOXR"/>
    <property type="match status" value="1"/>
</dbReference>
<dbReference type="Pfam" id="PF00376">
    <property type="entry name" value="MerR"/>
    <property type="match status" value="1"/>
</dbReference>
<dbReference type="SUPFAM" id="SSF46955">
    <property type="entry name" value="Putative DNA-binding domain"/>
    <property type="match status" value="1"/>
</dbReference>
<dbReference type="PROSITE" id="PS50937">
    <property type="entry name" value="HTH_MERR_2"/>
    <property type="match status" value="1"/>
</dbReference>
<dbReference type="InterPro" id="IPR015358">
    <property type="entry name" value="Tscrpt_reg_MerR_DNA-bd"/>
</dbReference>
<organism evidence="5 6">
    <name type="scientific">Allorhizobium borbori</name>
    <dbReference type="NCBI Taxonomy" id="485907"/>
    <lineage>
        <taxon>Bacteria</taxon>
        <taxon>Pseudomonadati</taxon>
        <taxon>Pseudomonadota</taxon>
        <taxon>Alphaproteobacteria</taxon>
        <taxon>Hyphomicrobiales</taxon>
        <taxon>Rhizobiaceae</taxon>
        <taxon>Rhizobium/Agrobacterium group</taxon>
        <taxon>Allorhizobium</taxon>
    </lineage>
</organism>
<dbReference type="PRINTS" id="PR00040">
    <property type="entry name" value="HTHMERR"/>
</dbReference>
<dbReference type="PANTHER" id="PTHR30204:SF92">
    <property type="entry name" value="HTH-TYPE TRANSCRIPTIONAL REGULATOR ZNTR"/>
    <property type="match status" value="1"/>
</dbReference>